<proteinExistence type="predicted"/>
<dbReference type="Proteomes" id="UP000279194">
    <property type="component" value="Unassembled WGS sequence"/>
</dbReference>
<gene>
    <name evidence="1" type="ORF">EAF07_05905</name>
</gene>
<keyword evidence="2" id="KW-1185">Reference proteome</keyword>
<dbReference type="AlphaFoldDB" id="A0A3L9DSQ8"/>
<sequence>MTNIDEIGQLTLYEYELLMTGVLLRKEDENEQIHRLAWLNRQVESVKRDGKTPQYRQYNDFYKSKEKKVKKHQLSKEDIELLKIANL</sequence>
<name>A0A3L9DSQ8_9STRE</name>
<dbReference type="RefSeq" id="WP_121835613.1">
    <property type="nucleotide sequence ID" value="NZ_CP163513.1"/>
</dbReference>
<dbReference type="EMBL" id="RCVM01000010">
    <property type="protein sequence ID" value="RLY03073.1"/>
    <property type="molecule type" value="Genomic_DNA"/>
</dbReference>
<organism evidence="1 2">
    <name type="scientific">Streptococcus hillyeri</name>
    <dbReference type="NCBI Taxonomy" id="2282420"/>
    <lineage>
        <taxon>Bacteria</taxon>
        <taxon>Bacillati</taxon>
        <taxon>Bacillota</taxon>
        <taxon>Bacilli</taxon>
        <taxon>Lactobacillales</taxon>
        <taxon>Streptococcaceae</taxon>
        <taxon>Streptococcus</taxon>
    </lineage>
</organism>
<evidence type="ECO:0000313" key="2">
    <source>
        <dbReference type="Proteomes" id="UP000279194"/>
    </source>
</evidence>
<comment type="caution">
    <text evidence="1">The sequence shown here is derived from an EMBL/GenBank/DDBJ whole genome shotgun (WGS) entry which is preliminary data.</text>
</comment>
<dbReference type="OrthoDB" id="2064143at2"/>
<reference evidence="1 2" key="1">
    <citation type="submission" date="2018-10" db="EMBL/GenBank/DDBJ databases">
        <title>Streptococcus hillyeri sp. nov., isolated from equine tracheal sample.</title>
        <authorList>
            <person name="Macfadyen A.C."/>
            <person name="Waller A."/>
            <person name="Paterson G.K."/>
        </authorList>
    </citation>
    <scope>NUCLEOTIDE SEQUENCE [LARGE SCALE GENOMIC DNA]</scope>
    <source>
        <strain evidence="1 2">28462</strain>
    </source>
</reference>
<evidence type="ECO:0000313" key="1">
    <source>
        <dbReference type="EMBL" id="RLY03073.1"/>
    </source>
</evidence>
<accession>A0A3L9DSQ8</accession>
<protein>
    <submittedName>
        <fullName evidence="1">Uncharacterized protein</fullName>
    </submittedName>
</protein>